<reference evidence="1 2" key="1">
    <citation type="submission" date="2024-05" db="EMBL/GenBank/DDBJ databases">
        <title>Genome sequencing and assembly of Indian major carp, Cirrhinus mrigala (Hamilton, 1822).</title>
        <authorList>
            <person name="Mohindra V."/>
            <person name="Chowdhury L.M."/>
            <person name="Lal K."/>
            <person name="Jena J.K."/>
        </authorList>
    </citation>
    <scope>NUCLEOTIDE SEQUENCE [LARGE SCALE GENOMIC DNA]</scope>
    <source>
        <strain evidence="1">CM1030</strain>
        <tissue evidence="1">Blood</tissue>
    </source>
</reference>
<dbReference type="Proteomes" id="UP001529510">
    <property type="component" value="Unassembled WGS sequence"/>
</dbReference>
<evidence type="ECO:0000313" key="2">
    <source>
        <dbReference type="Proteomes" id="UP001529510"/>
    </source>
</evidence>
<feature type="non-terminal residue" evidence="1">
    <location>
        <position position="54"/>
    </location>
</feature>
<comment type="caution">
    <text evidence="1">The sequence shown here is derived from an EMBL/GenBank/DDBJ whole genome shotgun (WGS) entry which is preliminary data.</text>
</comment>
<accession>A0ABD0PXR6</accession>
<gene>
    <name evidence="1" type="ORF">M9458_027568</name>
</gene>
<proteinExistence type="predicted"/>
<dbReference type="AlphaFoldDB" id="A0ABD0PXR6"/>
<protein>
    <submittedName>
        <fullName evidence="1">Uncharacterized protein</fullName>
    </submittedName>
</protein>
<organism evidence="1 2">
    <name type="scientific">Cirrhinus mrigala</name>
    <name type="common">Mrigala</name>
    <dbReference type="NCBI Taxonomy" id="683832"/>
    <lineage>
        <taxon>Eukaryota</taxon>
        <taxon>Metazoa</taxon>
        <taxon>Chordata</taxon>
        <taxon>Craniata</taxon>
        <taxon>Vertebrata</taxon>
        <taxon>Euteleostomi</taxon>
        <taxon>Actinopterygii</taxon>
        <taxon>Neopterygii</taxon>
        <taxon>Teleostei</taxon>
        <taxon>Ostariophysi</taxon>
        <taxon>Cypriniformes</taxon>
        <taxon>Cyprinidae</taxon>
        <taxon>Labeoninae</taxon>
        <taxon>Labeonini</taxon>
        <taxon>Cirrhinus</taxon>
    </lineage>
</organism>
<keyword evidence="2" id="KW-1185">Reference proteome</keyword>
<feature type="non-terminal residue" evidence="1">
    <location>
        <position position="1"/>
    </location>
</feature>
<evidence type="ECO:0000313" key="1">
    <source>
        <dbReference type="EMBL" id="KAL0178674.1"/>
    </source>
</evidence>
<sequence>EMAILSVPDTSSLVPLDFKVLHSVVITQLGVFPNGPRDDFKGNVTVRLFQVDQE</sequence>
<dbReference type="EMBL" id="JAMKFB020000013">
    <property type="protein sequence ID" value="KAL0178674.1"/>
    <property type="molecule type" value="Genomic_DNA"/>
</dbReference>
<name>A0ABD0PXR6_CIRMR</name>